<dbReference type="FunFam" id="1.10.10.10:FF:000001">
    <property type="entry name" value="LysR family transcriptional regulator"/>
    <property type="match status" value="1"/>
</dbReference>
<feature type="domain" description="HTH lysR-type" evidence="5">
    <location>
        <begin position="8"/>
        <end position="65"/>
    </location>
</feature>
<dbReference type="InterPro" id="IPR058163">
    <property type="entry name" value="LysR-type_TF_proteobact-type"/>
</dbReference>
<evidence type="ECO:0000256" key="4">
    <source>
        <dbReference type="ARBA" id="ARBA00023163"/>
    </source>
</evidence>
<comment type="caution">
    <text evidence="6">The sequence shown here is derived from an EMBL/GenBank/DDBJ whole genome shotgun (WGS) entry which is preliminary data.</text>
</comment>
<dbReference type="AlphaFoldDB" id="A0A3S2VDL1"/>
<keyword evidence="3" id="KW-0238">DNA-binding</keyword>
<keyword evidence="7" id="KW-1185">Reference proteome</keyword>
<dbReference type="PANTHER" id="PTHR30537:SF74">
    <property type="entry name" value="HTH-TYPE TRANSCRIPTIONAL REGULATOR TRPI"/>
    <property type="match status" value="1"/>
</dbReference>
<dbReference type="Pfam" id="PF03466">
    <property type="entry name" value="LysR_substrate"/>
    <property type="match status" value="1"/>
</dbReference>
<sequence>MPATRRLPPLRALEAFVRIVRLGSAKAAAHELGLSPSALSRRVGSLEDFVGKRLFTRQHQAMKLTDDGQAFYAAVSPKLEELAEAVESQMEAGNVMRLHLGIPALFAGERLFPRLPELRKLHPRLHIDFDTGAQLDSELGDSIDAAIVLSKEPDPALHSVRLDHNKVHAFASPALAAEIGATPDVARLSKQTFVISTDLPESFDVWKSALGLEKLEPAAIDHFDSAQLIIAAATQGLGVAILHDDHFLREGDDRLVRLFDIEVNSPYSYWFVCRPKALETRPVRIFYDWLVKAGL</sequence>
<dbReference type="GO" id="GO:0003700">
    <property type="term" value="F:DNA-binding transcription factor activity"/>
    <property type="evidence" value="ECO:0007669"/>
    <property type="project" value="InterPro"/>
</dbReference>
<dbReference type="RefSeq" id="WP_127708316.1">
    <property type="nucleotide sequence ID" value="NZ_SACO01000005.1"/>
</dbReference>
<evidence type="ECO:0000313" key="6">
    <source>
        <dbReference type="EMBL" id="RVU05343.1"/>
    </source>
</evidence>
<evidence type="ECO:0000313" key="7">
    <source>
        <dbReference type="Proteomes" id="UP000282837"/>
    </source>
</evidence>
<dbReference type="PANTHER" id="PTHR30537">
    <property type="entry name" value="HTH-TYPE TRANSCRIPTIONAL REGULATOR"/>
    <property type="match status" value="1"/>
</dbReference>
<comment type="similarity">
    <text evidence="1">Belongs to the LysR transcriptional regulatory family.</text>
</comment>
<evidence type="ECO:0000256" key="3">
    <source>
        <dbReference type="ARBA" id="ARBA00023125"/>
    </source>
</evidence>
<organism evidence="6 7">
    <name type="scientific">Novosphingobium umbonatum</name>
    <dbReference type="NCBI Taxonomy" id="1908524"/>
    <lineage>
        <taxon>Bacteria</taxon>
        <taxon>Pseudomonadati</taxon>
        <taxon>Pseudomonadota</taxon>
        <taxon>Alphaproteobacteria</taxon>
        <taxon>Sphingomonadales</taxon>
        <taxon>Sphingomonadaceae</taxon>
        <taxon>Novosphingobium</taxon>
    </lineage>
</organism>
<dbReference type="Gene3D" id="3.40.190.10">
    <property type="entry name" value="Periplasmic binding protein-like II"/>
    <property type="match status" value="2"/>
</dbReference>
<dbReference type="PROSITE" id="PS50931">
    <property type="entry name" value="HTH_LYSR"/>
    <property type="match status" value="1"/>
</dbReference>
<accession>A0A3S2VDL1</accession>
<dbReference type="GO" id="GO:0006351">
    <property type="term" value="P:DNA-templated transcription"/>
    <property type="evidence" value="ECO:0007669"/>
    <property type="project" value="TreeGrafter"/>
</dbReference>
<dbReference type="Gene3D" id="1.10.10.10">
    <property type="entry name" value="Winged helix-like DNA-binding domain superfamily/Winged helix DNA-binding domain"/>
    <property type="match status" value="1"/>
</dbReference>
<dbReference type="InterPro" id="IPR005119">
    <property type="entry name" value="LysR_subst-bd"/>
</dbReference>
<dbReference type="Proteomes" id="UP000282837">
    <property type="component" value="Unassembled WGS sequence"/>
</dbReference>
<dbReference type="SUPFAM" id="SSF53850">
    <property type="entry name" value="Periplasmic binding protein-like II"/>
    <property type="match status" value="1"/>
</dbReference>
<evidence type="ECO:0000256" key="2">
    <source>
        <dbReference type="ARBA" id="ARBA00023015"/>
    </source>
</evidence>
<dbReference type="SUPFAM" id="SSF46785">
    <property type="entry name" value="Winged helix' DNA-binding domain"/>
    <property type="match status" value="1"/>
</dbReference>
<dbReference type="EMBL" id="SACO01000005">
    <property type="protein sequence ID" value="RVU05343.1"/>
    <property type="molecule type" value="Genomic_DNA"/>
</dbReference>
<dbReference type="InterPro" id="IPR036388">
    <property type="entry name" value="WH-like_DNA-bd_sf"/>
</dbReference>
<reference evidence="6 7" key="1">
    <citation type="submission" date="2019-01" db="EMBL/GenBank/DDBJ databases">
        <authorList>
            <person name="Chen W.-M."/>
        </authorList>
    </citation>
    <scope>NUCLEOTIDE SEQUENCE [LARGE SCALE GENOMIC DNA]</scope>
    <source>
        <strain evidence="6 7">FSY-9</strain>
    </source>
</reference>
<evidence type="ECO:0000259" key="5">
    <source>
        <dbReference type="PROSITE" id="PS50931"/>
    </source>
</evidence>
<dbReference type="GO" id="GO:0043565">
    <property type="term" value="F:sequence-specific DNA binding"/>
    <property type="evidence" value="ECO:0007669"/>
    <property type="project" value="TreeGrafter"/>
</dbReference>
<name>A0A3S2VDL1_9SPHN</name>
<keyword evidence="2" id="KW-0805">Transcription regulation</keyword>
<dbReference type="InterPro" id="IPR000847">
    <property type="entry name" value="LysR_HTH_N"/>
</dbReference>
<protein>
    <submittedName>
        <fullName evidence="6">LysR family transcriptional regulator</fullName>
    </submittedName>
</protein>
<dbReference type="Pfam" id="PF00126">
    <property type="entry name" value="HTH_1"/>
    <property type="match status" value="1"/>
</dbReference>
<evidence type="ECO:0000256" key="1">
    <source>
        <dbReference type="ARBA" id="ARBA00009437"/>
    </source>
</evidence>
<keyword evidence="4" id="KW-0804">Transcription</keyword>
<dbReference type="InterPro" id="IPR036390">
    <property type="entry name" value="WH_DNA-bd_sf"/>
</dbReference>
<dbReference type="OrthoDB" id="9794694at2"/>
<gene>
    <name evidence="6" type="ORF">EOE18_08490</name>
</gene>
<proteinExistence type="inferred from homology"/>